<proteinExistence type="predicted"/>
<comment type="caution">
    <text evidence="3">The sequence shown here is derived from an EMBL/GenBank/DDBJ whole genome shotgun (WGS) entry which is preliminary data.</text>
</comment>
<dbReference type="SUPFAM" id="SSF53067">
    <property type="entry name" value="Actin-like ATPase domain"/>
    <property type="match status" value="1"/>
</dbReference>
<evidence type="ECO:0000313" key="4">
    <source>
        <dbReference type="Proteomes" id="UP001595887"/>
    </source>
</evidence>
<feature type="transmembrane region" description="Helical" evidence="1">
    <location>
        <begin position="229"/>
        <end position="252"/>
    </location>
</feature>
<evidence type="ECO:0000313" key="3">
    <source>
        <dbReference type="EMBL" id="MFC4292824.1"/>
    </source>
</evidence>
<dbReference type="Gene3D" id="3.30.420.380">
    <property type="match status" value="1"/>
</dbReference>
<protein>
    <submittedName>
        <fullName evidence="3">Type II secretion system protein GspL</fullName>
    </submittedName>
</protein>
<dbReference type="Pfam" id="PF05134">
    <property type="entry name" value="T2SSL"/>
    <property type="match status" value="1"/>
</dbReference>
<feature type="domain" description="GspL cytoplasmic actin-ATPase-like" evidence="2">
    <location>
        <begin position="7"/>
        <end position="148"/>
    </location>
</feature>
<keyword evidence="1" id="KW-0812">Transmembrane</keyword>
<dbReference type="InterPro" id="IPR043129">
    <property type="entry name" value="ATPase_NBD"/>
</dbReference>
<dbReference type="RefSeq" id="WP_381423829.1">
    <property type="nucleotide sequence ID" value="NZ_JBHSDH010000013.1"/>
</dbReference>
<dbReference type="InterPro" id="IPR024230">
    <property type="entry name" value="GspL_cyto_dom"/>
</dbReference>
<organism evidence="3 4">
    <name type="scientific">Sphingorhabdus arenilitoris</name>
    <dbReference type="NCBI Taxonomy" id="1490041"/>
    <lineage>
        <taxon>Bacteria</taxon>
        <taxon>Pseudomonadati</taxon>
        <taxon>Pseudomonadota</taxon>
        <taxon>Alphaproteobacteria</taxon>
        <taxon>Sphingomonadales</taxon>
        <taxon>Sphingomonadaceae</taxon>
        <taxon>Sphingorhabdus</taxon>
    </lineage>
</organism>
<dbReference type="Proteomes" id="UP001595887">
    <property type="component" value="Unassembled WGS sequence"/>
</dbReference>
<dbReference type="InterPro" id="IPR007812">
    <property type="entry name" value="T2SS_protein-GspL"/>
</dbReference>
<evidence type="ECO:0000256" key="1">
    <source>
        <dbReference type="SAM" id="Phobius"/>
    </source>
</evidence>
<accession>A0ABV8RI09</accession>
<reference evidence="4" key="1">
    <citation type="journal article" date="2019" name="Int. J. Syst. Evol. Microbiol.">
        <title>The Global Catalogue of Microorganisms (GCM) 10K type strain sequencing project: providing services to taxonomists for standard genome sequencing and annotation.</title>
        <authorList>
            <consortium name="The Broad Institute Genomics Platform"/>
            <consortium name="The Broad Institute Genome Sequencing Center for Infectious Disease"/>
            <person name="Wu L."/>
            <person name="Ma J."/>
        </authorList>
    </citation>
    <scope>NUCLEOTIDE SEQUENCE [LARGE SCALE GENOMIC DNA]</scope>
    <source>
        <strain evidence="4">CECT 8531</strain>
    </source>
</reference>
<dbReference type="NCBIfam" id="TIGR01709">
    <property type="entry name" value="typeII_sec_gspL"/>
    <property type="match status" value="1"/>
</dbReference>
<keyword evidence="1" id="KW-1133">Transmembrane helix</keyword>
<gene>
    <name evidence="3" type="primary">gspL</name>
    <name evidence="3" type="ORF">ACFOWX_10410</name>
</gene>
<sequence length="375" mass="40077">MSFTNGLIVFLPEDGRDQLPWWKADNGAISAQGIADLNDPTLVFPQLDSDAGILALLPASQTVVRWMDMGDLAPRQAEAAACLKLSDDSLGQSDDLHLVAAHQGANNVIAVTINNAQMKWALERLAAYGLDPDIIMPCGLTLPEPEAGFVQADFAGTGAVLRGVRMIIPDEPALRSLLAGDDDAIIRLDAKQLAEYLAAALGAPVINLRKGIFAKKESRIGIDARQWRILGWTAAAGIAASLLLALATYWQFDRAVDRENERALAAAQKALPQISDVDSAVAALDRDMIRKGAAGRTFTAPASALFTELQVEQGASLRDMRYSADGILAFTVAAPTVDPINRILAILQQKGYKVTATPRQDPSGLSMADISMRVP</sequence>
<evidence type="ECO:0000259" key="2">
    <source>
        <dbReference type="Pfam" id="PF05134"/>
    </source>
</evidence>
<keyword evidence="4" id="KW-1185">Reference proteome</keyword>
<keyword evidence="1" id="KW-0472">Membrane</keyword>
<dbReference type="EMBL" id="JBHSDH010000013">
    <property type="protein sequence ID" value="MFC4292824.1"/>
    <property type="molecule type" value="Genomic_DNA"/>
</dbReference>
<name>A0ABV8RI09_9SPHN</name>